<dbReference type="InterPro" id="IPR000571">
    <property type="entry name" value="Znf_CCCH"/>
</dbReference>
<gene>
    <name evidence="4" type="ORF">MVEN_01258400</name>
</gene>
<keyword evidence="1" id="KW-0479">Metal-binding</keyword>
<feature type="domain" description="C3H1-type" evidence="3">
    <location>
        <begin position="371"/>
        <end position="398"/>
    </location>
</feature>
<dbReference type="AlphaFoldDB" id="A0A8H6Y6R7"/>
<dbReference type="PROSITE" id="PS50103">
    <property type="entry name" value="ZF_C3H1"/>
    <property type="match status" value="3"/>
</dbReference>
<dbReference type="Pfam" id="PF25540">
    <property type="entry name" value="DUF7923"/>
    <property type="match status" value="2"/>
</dbReference>
<dbReference type="PANTHER" id="PTHR37543">
    <property type="entry name" value="CCCH ZINC FINGER DNA BINDING PROTEIN (AFU_ORTHOLOGUE AFUA_5G12760)"/>
    <property type="match status" value="1"/>
</dbReference>
<dbReference type="EMBL" id="JACAZI010000009">
    <property type="protein sequence ID" value="KAF7352911.1"/>
    <property type="molecule type" value="Genomic_DNA"/>
</dbReference>
<dbReference type="GO" id="GO:0008270">
    <property type="term" value="F:zinc ion binding"/>
    <property type="evidence" value="ECO:0007669"/>
    <property type="project" value="UniProtKB-KW"/>
</dbReference>
<dbReference type="InterPro" id="IPR057683">
    <property type="entry name" value="DUF7923"/>
</dbReference>
<evidence type="ECO:0000259" key="3">
    <source>
        <dbReference type="PROSITE" id="PS50103"/>
    </source>
</evidence>
<feature type="region of interest" description="Disordered" evidence="2">
    <location>
        <begin position="337"/>
        <end position="370"/>
    </location>
</feature>
<comment type="caution">
    <text evidence="4">The sequence shown here is derived from an EMBL/GenBank/DDBJ whole genome shotgun (WGS) entry which is preliminary data.</text>
</comment>
<feature type="domain" description="C3H1-type" evidence="3">
    <location>
        <begin position="783"/>
        <end position="811"/>
    </location>
</feature>
<feature type="zinc finger region" description="C3H1-type" evidence="1">
    <location>
        <begin position="823"/>
        <end position="851"/>
    </location>
</feature>
<dbReference type="PANTHER" id="PTHR37543:SF1">
    <property type="entry name" value="CCCH ZINC FINGER DNA BINDING PROTEIN (AFU_ORTHOLOGUE AFUA_5G12760)"/>
    <property type="match status" value="1"/>
</dbReference>
<keyword evidence="1" id="KW-0863">Zinc-finger</keyword>
<dbReference type="Proteomes" id="UP000620124">
    <property type="component" value="Unassembled WGS sequence"/>
</dbReference>
<keyword evidence="1" id="KW-0862">Zinc</keyword>
<feature type="region of interest" description="Disordered" evidence="2">
    <location>
        <begin position="303"/>
        <end position="322"/>
    </location>
</feature>
<dbReference type="OrthoDB" id="2270193at2759"/>
<evidence type="ECO:0000256" key="2">
    <source>
        <dbReference type="SAM" id="MobiDB-lite"/>
    </source>
</evidence>
<feature type="zinc finger region" description="C3H1-type" evidence="1">
    <location>
        <begin position="783"/>
        <end position="811"/>
    </location>
</feature>
<feature type="compositionally biased region" description="Basic and acidic residues" evidence="2">
    <location>
        <begin position="337"/>
        <end position="349"/>
    </location>
</feature>
<proteinExistence type="predicted"/>
<accession>A0A8H6Y6R7</accession>
<feature type="zinc finger region" description="C3H1-type" evidence="1">
    <location>
        <begin position="371"/>
        <end position="398"/>
    </location>
</feature>
<organism evidence="4 5">
    <name type="scientific">Mycena venus</name>
    <dbReference type="NCBI Taxonomy" id="2733690"/>
    <lineage>
        <taxon>Eukaryota</taxon>
        <taxon>Fungi</taxon>
        <taxon>Dikarya</taxon>
        <taxon>Basidiomycota</taxon>
        <taxon>Agaricomycotina</taxon>
        <taxon>Agaricomycetes</taxon>
        <taxon>Agaricomycetidae</taxon>
        <taxon>Agaricales</taxon>
        <taxon>Marasmiineae</taxon>
        <taxon>Mycenaceae</taxon>
        <taxon>Mycena</taxon>
    </lineage>
</organism>
<evidence type="ECO:0000313" key="4">
    <source>
        <dbReference type="EMBL" id="KAF7352911.1"/>
    </source>
</evidence>
<evidence type="ECO:0000256" key="1">
    <source>
        <dbReference type="PROSITE-ProRule" id="PRU00723"/>
    </source>
</evidence>
<keyword evidence="5" id="KW-1185">Reference proteome</keyword>
<name>A0A8H6Y6R7_9AGAR</name>
<dbReference type="SMART" id="SM00356">
    <property type="entry name" value="ZnF_C3H1"/>
    <property type="match status" value="3"/>
</dbReference>
<reference evidence="4" key="1">
    <citation type="submission" date="2020-05" db="EMBL/GenBank/DDBJ databases">
        <title>Mycena genomes resolve the evolution of fungal bioluminescence.</title>
        <authorList>
            <person name="Tsai I.J."/>
        </authorList>
    </citation>
    <scope>NUCLEOTIDE SEQUENCE</scope>
    <source>
        <strain evidence="4">CCC161011</strain>
    </source>
</reference>
<sequence>MEVAPPNPSHISQEFQHRIELSFDQLKNEVFSFLGYERASQEKCLRLEKELNVYKLALGGLEARCSGLEAECSRLRTLHHETVKENECLQDLMKGHRIITLIDGDGAIFSKDLISQGQQGGHLAARMLSDSIIKFLSTNHGARPYQLWVYLFYNRRGLTDTFNRVGLGSLNKTFEEFVVGFNQATERFTMVDVGNTKEAADVKLKVHLQDDIQLPQTFKIVFGGCHDGGYVASLHSQITAGFREKLILLKGYSQMASTIAELGLPFLEIPDLFMTQKLAPVNRWTTPLHSPNQMVTDTETILDDSSKMSTAESDEVESAGTSYSRILQRATLNLCESTRDRSPSTEASRESSYAHATPGTRHVNPAVRLSKQKPPPCTLFYLSTCKHGSKCKYAHDYLLTEEHFQEMRENARKGPCPMINRDEDCTWGDACVYGHYCPSSTKCPFYKIGTCKFQGVSLPAPLFNPSPFPPMATQPMGETGQQLWDDTLGRLINLSNATIKRNAFLEAHVAELELEVAMWQRAHNVALEASERDGKAHQRLVCSLNKQISKRDLFENQNPLILCVINGDEKVFNGFGQGHDGGVLAAQDLTQQIATYLTADELHIFGRISFWITVFYNRCELLDRLIGNNICSVQQFDAFVAGFSQCSPRFSLIDVGCTNNTDTKIREYISTHTRFPQTLRVFLAGGHGPQYASTFDGLESEQLLGKLVIVGLNDGEGSSMSLPLPSLNVTDGLFMHRKLQPKSAPLSGRCVNTNGGLISPQSPASHIGSVNTRTIDPSLPLHKQNPPPCNEHYLMTCSKGPAICKYSHEYILTQDQLASLANNAKKAPCNWLKNGLQCPYGDKCCWGHACPNGINCFHLSKGKCWFKGEAMHPPLPPDRSPT</sequence>
<protein>
    <recommendedName>
        <fullName evidence="3">C3H1-type domain-containing protein</fullName>
    </recommendedName>
</protein>
<evidence type="ECO:0000313" key="5">
    <source>
        <dbReference type="Proteomes" id="UP000620124"/>
    </source>
</evidence>
<dbReference type="Gene3D" id="4.10.1000.10">
    <property type="entry name" value="Zinc finger, CCCH-type"/>
    <property type="match status" value="1"/>
</dbReference>
<feature type="domain" description="C3H1-type" evidence="3">
    <location>
        <begin position="823"/>
        <end position="851"/>
    </location>
</feature>